<protein>
    <recommendedName>
        <fullName evidence="7">LIM zinc-binding domain-containing protein</fullName>
    </recommendedName>
</protein>
<evidence type="ECO:0000256" key="3">
    <source>
        <dbReference type="ARBA" id="ARBA00022833"/>
    </source>
</evidence>
<evidence type="ECO:0000256" key="5">
    <source>
        <dbReference type="PROSITE-ProRule" id="PRU00125"/>
    </source>
</evidence>
<feature type="non-terminal residue" evidence="8">
    <location>
        <position position="1"/>
    </location>
</feature>
<dbReference type="OrthoDB" id="1112565at2759"/>
<name>A0A8H7ZY09_9FUNG</name>
<dbReference type="InterPro" id="IPR001781">
    <property type="entry name" value="Znf_LIM"/>
</dbReference>
<dbReference type="Pfam" id="PF00412">
    <property type="entry name" value="LIM"/>
    <property type="match status" value="2"/>
</dbReference>
<feature type="region of interest" description="Disordered" evidence="6">
    <location>
        <begin position="119"/>
        <end position="138"/>
    </location>
</feature>
<feature type="domain" description="LIM zinc-binding" evidence="7">
    <location>
        <begin position="181"/>
        <end position="247"/>
    </location>
</feature>
<dbReference type="EMBL" id="JAEFCI010004247">
    <property type="protein sequence ID" value="KAG5461073.1"/>
    <property type="molecule type" value="Genomic_DNA"/>
</dbReference>
<dbReference type="GO" id="GO:0005634">
    <property type="term" value="C:nucleus"/>
    <property type="evidence" value="ECO:0007669"/>
    <property type="project" value="TreeGrafter"/>
</dbReference>
<keyword evidence="4 5" id="KW-0440">LIM domain</keyword>
<evidence type="ECO:0000256" key="4">
    <source>
        <dbReference type="ARBA" id="ARBA00023038"/>
    </source>
</evidence>
<dbReference type="GO" id="GO:0003712">
    <property type="term" value="F:transcription coregulator activity"/>
    <property type="evidence" value="ECO:0007669"/>
    <property type="project" value="TreeGrafter"/>
</dbReference>
<keyword evidence="9" id="KW-1185">Reference proteome</keyword>
<proteinExistence type="predicted"/>
<dbReference type="GO" id="GO:0046872">
    <property type="term" value="F:metal ion binding"/>
    <property type="evidence" value="ECO:0007669"/>
    <property type="project" value="UniProtKB-KW"/>
</dbReference>
<dbReference type="PROSITE" id="PS50023">
    <property type="entry name" value="LIM_DOMAIN_2"/>
    <property type="match status" value="2"/>
</dbReference>
<dbReference type="CDD" id="cd08368">
    <property type="entry name" value="LIM"/>
    <property type="match status" value="2"/>
</dbReference>
<feature type="domain" description="LIM zinc-binding" evidence="7">
    <location>
        <begin position="106"/>
        <end position="179"/>
    </location>
</feature>
<sequence length="253" mass="27900">IRNTVCTRNSRNPASEPIQAGLHHERIKKKKNAMEALDDIICSFEKEISYAKDGNVNYKGICGASGESCKKAILDNNYVQQAAPAEQQQATQPLFHKACWDTRVVPRCHGCSKPISNTEVLTSKPPPGAGKADGPGSGSERTFHPNCFKCARCKSVIGQKRHYTTGTDPVCVECYESASLPTCDGCGSKIQALPDAPRAEWVTIGDKRYHPDCFCCNTCRRPFEDLKAFTHEGGFYCQDHIRQAMKAIPRDAM</sequence>
<dbReference type="Proteomes" id="UP000673691">
    <property type="component" value="Unassembled WGS sequence"/>
</dbReference>
<keyword evidence="3 5" id="KW-0862">Zinc</keyword>
<gene>
    <name evidence="8" type="ORF">BJ554DRAFT_6792</name>
</gene>
<reference evidence="8 9" key="1">
    <citation type="journal article" name="Sci. Rep.">
        <title>Genome-scale phylogenetic analyses confirm Olpidium as the closest living zoosporic fungus to the non-flagellated, terrestrial fungi.</title>
        <authorList>
            <person name="Chang Y."/>
            <person name="Rochon D."/>
            <person name="Sekimoto S."/>
            <person name="Wang Y."/>
            <person name="Chovatia M."/>
            <person name="Sandor L."/>
            <person name="Salamov A."/>
            <person name="Grigoriev I.V."/>
            <person name="Stajich J.E."/>
            <person name="Spatafora J.W."/>
        </authorList>
    </citation>
    <scope>NUCLEOTIDE SEQUENCE [LARGE SCALE GENOMIC DNA]</scope>
    <source>
        <strain evidence="8">S191</strain>
    </source>
</reference>
<dbReference type="PANTHER" id="PTHR24205">
    <property type="entry name" value="FOUR AND A HALF LIM DOMAINS PROTEIN"/>
    <property type="match status" value="1"/>
</dbReference>
<evidence type="ECO:0000256" key="2">
    <source>
        <dbReference type="ARBA" id="ARBA00022737"/>
    </source>
</evidence>
<keyword evidence="1 5" id="KW-0479">Metal-binding</keyword>
<evidence type="ECO:0000256" key="6">
    <source>
        <dbReference type="SAM" id="MobiDB-lite"/>
    </source>
</evidence>
<keyword evidence="2" id="KW-0677">Repeat</keyword>
<dbReference type="AlphaFoldDB" id="A0A8H7ZY09"/>
<evidence type="ECO:0000259" key="7">
    <source>
        <dbReference type="PROSITE" id="PS50023"/>
    </source>
</evidence>
<dbReference type="SUPFAM" id="SSF57716">
    <property type="entry name" value="Glucocorticoid receptor-like (DNA-binding domain)"/>
    <property type="match status" value="1"/>
</dbReference>
<accession>A0A8H7ZY09</accession>
<evidence type="ECO:0000313" key="8">
    <source>
        <dbReference type="EMBL" id="KAG5461073.1"/>
    </source>
</evidence>
<dbReference type="SMART" id="SM00132">
    <property type="entry name" value="LIM"/>
    <property type="match status" value="2"/>
</dbReference>
<comment type="caution">
    <text evidence="8">The sequence shown here is derived from an EMBL/GenBank/DDBJ whole genome shotgun (WGS) entry which is preliminary data.</text>
</comment>
<dbReference type="Gene3D" id="2.10.110.10">
    <property type="entry name" value="Cysteine Rich Protein"/>
    <property type="match status" value="2"/>
</dbReference>
<evidence type="ECO:0000256" key="1">
    <source>
        <dbReference type="ARBA" id="ARBA00022723"/>
    </source>
</evidence>
<dbReference type="PANTHER" id="PTHR24205:SF16">
    <property type="entry name" value="GH01042P-RELATED"/>
    <property type="match status" value="1"/>
</dbReference>
<organism evidence="8 9">
    <name type="scientific">Olpidium bornovanus</name>
    <dbReference type="NCBI Taxonomy" id="278681"/>
    <lineage>
        <taxon>Eukaryota</taxon>
        <taxon>Fungi</taxon>
        <taxon>Fungi incertae sedis</taxon>
        <taxon>Olpidiomycota</taxon>
        <taxon>Olpidiomycotina</taxon>
        <taxon>Olpidiomycetes</taxon>
        <taxon>Olpidiales</taxon>
        <taxon>Olpidiaceae</taxon>
        <taxon>Olpidium</taxon>
    </lineage>
</organism>
<evidence type="ECO:0000313" key="9">
    <source>
        <dbReference type="Proteomes" id="UP000673691"/>
    </source>
</evidence>